<dbReference type="PANTHER" id="PTHR31493">
    <property type="entry name" value="NAZO FAMILY MEMBER"/>
    <property type="match status" value="1"/>
</dbReference>
<protein>
    <submittedName>
        <fullName evidence="2">Uncharacterized protein</fullName>
    </submittedName>
</protein>
<evidence type="ECO:0000313" key="3">
    <source>
        <dbReference type="Proteomes" id="UP001153620"/>
    </source>
</evidence>
<reference evidence="2" key="2">
    <citation type="submission" date="2022-10" db="EMBL/GenBank/DDBJ databases">
        <authorList>
            <consortium name="ENA_rothamsted_submissions"/>
            <consortium name="culmorum"/>
            <person name="King R."/>
        </authorList>
    </citation>
    <scope>NUCLEOTIDE SEQUENCE</scope>
</reference>
<proteinExistence type="inferred from homology"/>
<dbReference type="AlphaFoldDB" id="A0A9N9RRF3"/>
<organism evidence="2 3">
    <name type="scientific">Chironomus riparius</name>
    <dbReference type="NCBI Taxonomy" id="315576"/>
    <lineage>
        <taxon>Eukaryota</taxon>
        <taxon>Metazoa</taxon>
        <taxon>Ecdysozoa</taxon>
        <taxon>Arthropoda</taxon>
        <taxon>Hexapoda</taxon>
        <taxon>Insecta</taxon>
        <taxon>Pterygota</taxon>
        <taxon>Neoptera</taxon>
        <taxon>Endopterygota</taxon>
        <taxon>Diptera</taxon>
        <taxon>Nematocera</taxon>
        <taxon>Chironomoidea</taxon>
        <taxon>Chironomidae</taxon>
        <taxon>Chironominae</taxon>
        <taxon>Chironomus</taxon>
    </lineage>
</organism>
<dbReference type="InterPro" id="IPR033369">
    <property type="entry name" value="C19orf12"/>
</dbReference>
<dbReference type="EMBL" id="OU895878">
    <property type="protein sequence ID" value="CAG9803491.1"/>
    <property type="molecule type" value="Genomic_DNA"/>
</dbReference>
<dbReference type="Proteomes" id="UP001153620">
    <property type="component" value="Chromosome 2"/>
</dbReference>
<keyword evidence="3" id="KW-1185">Reference proteome</keyword>
<name>A0A9N9RRF3_9DIPT</name>
<reference evidence="2" key="1">
    <citation type="submission" date="2022-01" db="EMBL/GenBank/DDBJ databases">
        <authorList>
            <person name="King R."/>
        </authorList>
    </citation>
    <scope>NUCLEOTIDE SEQUENCE</scope>
</reference>
<dbReference type="Pfam" id="PF20721">
    <property type="entry name" value="C19orf12"/>
    <property type="match status" value="1"/>
</dbReference>
<sequence>MPVNTRELIDAVSIIAENQNIRVTVTSSFKASCIVAGTTFVGSVVLGPLGIPIGATCGGLYAYSQARGTFRSAAVIIRDELTEEQKDALCQHIVDAFNEVRPEEIALLIPLLMAPGQFQTLAMTKVVSYLRDELNMRVAN</sequence>
<accession>A0A9N9RRF3</accession>
<gene>
    <name evidence="2" type="ORF">CHIRRI_LOCUS6391</name>
</gene>
<evidence type="ECO:0000256" key="1">
    <source>
        <dbReference type="ARBA" id="ARBA00029457"/>
    </source>
</evidence>
<dbReference type="OrthoDB" id="5976774at2759"/>
<comment type="similarity">
    <text evidence="1">Belongs to the C19orf12 family.</text>
</comment>
<evidence type="ECO:0000313" key="2">
    <source>
        <dbReference type="EMBL" id="CAG9803491.1"/>
    </source>
</evidence>
<dbReference type="PANTHER" id="PTHR31493:SF1">
    <property type="entry name" value="PROTEIN C19ORF12"/>
    <property type="match status" value="1"/>
</dbReference>